<proteinExistence type="predicted"/>
<gene>
    <name evidence="1" type="ORF">DCAF_LOCUS8870</name>
</gene>
<sequence length="123" mass="14047">MCRCWDTNRPVKVEMTSTPGKWCRGPKSLMENRVARKETWICGEDDEIKGDGDEEFGEVICGDDCWREDDGGNELDEEGYGGTSRVWLHSIGRWGMDLDGMMVESVRRCCMAEWCLLGSRLVE</sequence>
<accession>A0AAV1RBC8</accession>
<keyword evidence="2" id="KW-1185">Reference proteome</keyword>
<dbReference type="AlphaFoldDB" id="A0AAV1RBC8"/>
<organism evidence="1 2">
    <name type="scientific">Dovyalis caffra</name>
    <dbReference type="NCBI Taxonomy" id="77055"/>
    <lineage>
        <taxon>Eukaryota</taxon>
        <taxon>Viridiplantae</taxon>
        <taxon>Streptophyta</taxon>
        <taxon>Embryophyta</taxon>
        <taxon>Tracheophyta</taxon>
        <taxon>Spermatophyta</taxon>
        <taxon>Magnoliopsida</taxon>
        <taxon>eudicotyledons</taxon>
        <taxon>Gunneridae</taxon>
        <taxon>Pentapetalae</taxon>
        <taxon>rosids</taxon>
        <taxon>fabids</taxon>
        <taxon>Malpighiales</taxon>
        <taxon>Salicaceae</taxon>
        <taxon>Flacourtieae</taxon>
        <taxon>Dovyalis</taxon>
    </lineage>
</organism>
<comment type="caution">
    <text evidence="1">The sequence shown here is derived from an EMBL/GenBank/DDBJ whole genome shotgun (WGS) entry which is preliminary data.</text>
</comment>
<protein>
    <submittedName>
        <fullName evidence="1">Uncharacterized protein</fullName>
    </submittedName>
</protein>
<dbReference type="Proteomes" id="UP001314170">
    <property type="component" value="Unassembled WGS sequence"/>
</dbReference>
<name>A0AAV1RBC8_9ROSI</name>
<reference evidence="1 2" key="1">
    <citation type="submission" date="2024-01" db="EMBL/GenBank/DDBJ databases">
        <authorList>
            <person name="Waweru B."/>
        </authorList>
    </citation>
    <scope>NUCLEOTIDE SEQUENCE [LARGE SCALE GENOMIC DNA]</scope>
</reference>
<dbReference type="EMBL" id="CAWUPB010000913">
    <property type="protein sequence ID" value="CAK7332219.1"/>
    <property type="molecule type" value="Genomic_DNA"/>
</dbReference>
<evidence type="ECO:0000313" key="2">
    <source>
        <dbReference type="Proteomes" id="UP001314170"/>
    </source>
</evidence>
<evidence type="ECO:0000313" key="1">
    <source>
        <dbReference type="EMBL" id="CAK7332219.1"/>
    </source>
</evidence>